<gene>
    <name evidence="1" type="ORF">EI981_17610</name>
</gene>
<evidence type="ECO:0000313" key="2">
    <source>
        <dbReference type="Proteomes" id="UP000270678"/>
    </source>
</evidence>
<organism evidence="1 2">
    <name type="scientific">Paenibacillus lutimineralis</name>
    <dbReference type="NCBI Taxonomy" id="2707005"/>
    <lineage>
        <taxon>Bacteria</taxon>
        <taxon>Bacillati</taxon>
        <taxon>Bacillota</taxon>
        <taxon>Bacilli</taxon>
        <taxon>Bacillales</taxon>
        <taxon>Paenibacillaceae</taxon>
        <taxon>Paenibacillus</taxon>
    </lineage>
</organism>
<dbReference type="Proteomes" id="UP000270678">
    <property type="component" value="Chromosome"/>
</dbReference>
<dbReference type="EMBL" id="CP034346">
    <property type="protein sequence ID" value="AZS16072.1"/>
    <property type="molecule type" value="Genomic_DNA"/>
</dbReference>
<dbReference type="KEGG" id="plut:EI981_17610"/>
<keyword evidence="2" id="KW-1185">Reference proteome</keyword>
<dbReference type="OrthoDB" id="2666997at2"/>
<name>A0A3S9V0G8_9BACL</name>
<dbReference type="AlphaFoldDB" id="A0A3S9V0G8"/>
<reference evidence="2" key="1">
    <citation type="submission" date="2018-12" db="EMBL/GenBank/DDBJ databases">
        <title>Complete genome sequence of Paenibacillus sp. MBLB1234.</title>
        <authorList>
            <person name="Nam Y.-D."/>
            <person name="Kang J."/>
            <person name="Chung W.-H."/>
            <person name="Park Y.S."/>
        </authorList>
    </citation>
    <scope>NUCLEOTIDE SEQUENCE [LARGE SCALE GENOMIC DNA]</scope>
    <source>
        <strain evidence="2">MBLB1234</strain>
    </source>
</reference>
<accession>A0A3S9V0G8</accession>
<sequence length="62" mass="7491">MSNTHSVLLRVRYRIYKLSAKLMKFYIARKPTFESRSLILELASIRFSYQSRTFLNNLFKEI</sequence>
<proteinExistence type="predicted"/>
<protein>
    <submittedName>
        <fullName evidence="1">Uncharacterized protein</fullName>
    </submittedName>
</protein>
<evidence type="ECO:0000313" key="1">
    <source>
        <dbReference type="EMBL" id="AZS16072.1"/>
    </source>
</evidence>